<keyword evidence="10" id="KW-0902">Two-component regulatory system</keyword>
<feature type="transmembrane region" description="Helical" evidence="12">
    <location>
        <begin position="20"/>
        <end position="38"/>
    </location>
</feature>
<keyword evidence="15" id="KW-1185">Reference proteome</keyword>
<evidence type="ECO:0000256" key="12">
    <source>
        <dbReference type="SAM" id="Phobius"/>
    </source>
</evidence>
<evidence type="ECO:0000256" key="11">
    <source>
        <dbReference type="ARBA" id="ARBA00023136"/>
    </source>
</evidence>
<organism evidence="14 15">
    <name type="scientific">Gordoniibacillus kamchatkensis</name>
    <dbReference type="NCBI Taxonomy" id="1590651"/>
    <lineage>
        <taxon>Bacteria</taxon>
        <taxon>Bacillati</taxon>
        <taxon>Bacillota</taxon>
        <taxon>Bacilli</taxon>
        <taxon>Bacillales</taxon>
        <taxon>Paenibacillaceae</taxon>
        <taxon>Gordoniibacillus</taxon>
    </lineage>
</organism>
<keyword evidence="2" id="KW-1003">Cell membrane</keyword>
<gene>
    <name evidence="14" type="ORF">SD70_02960</name>
</gene>
<evidence type="ECO:0000256" key="8">
    <source>
        <dbReference type="ARBA" id="ARBA00022840"/>
    </source>
</evidence>
<dbReference type="Gene3D" id="3.30.565.10">
    <property type="entry name" value="Histidine kinase-like ATPase, C-terminal domain"/>
    <property type="match status" value="1"/>
</dbReference>
<evidence type="ECO:0000313" key="15">
    <source>
        <dbReference type="Proteomes" id="UP000031967"/>
    </source>
</evidence>
<evidence type="ECO:0000256" key="2">
    <source>
        <dbReference type="ARBA" id="ARBA00022475"/>
    </source>
</evidence>
<feature type="transmembrane region" description="Helical" evidence="12">
    <location>
        <begin position="296"/>
        <end position="316"/>
    </location>
</feature>
<dbReference type="InterPro" id="IPR003660">
    <property type="entry name" value="HAMP_dom"/>
</dbReference>
<feature type="domain" description="HAMP" evidence="13">
    <location>
        <begin position="318"/>
        <end position="370"/>
    </location>
</feature>
<keyword evidence="3" id="KW-0597">Phosphoprotein</keyword>
<evidence type="ECO:0000256" key="5">
    <source>
        <dbReference type="ARBA" id="ARBA00022692"/>
    </source>
</evidence>
<evidence type="ECO:0000256" key="9">
    <source>
        <dbReference type="ARBA" id="ARBA00022989"/>
    </source>
</evidence>
<keyword evidence="6" id="KW-0547">Nucleotide-binding</keyword>
<dbReference type="CDD" id="cd06225">
    <property type="entry name" value="HAMP"/>
    <property type="match status" value="1"/>
</dbReference>
<proteinExistence type="predicted"/>
<dbReference type="EMBL" id="JXAK01000003">
    <property type="protein sequence ID" value="KIL42147.1"/>
    <property type="molecule type" value="Genomic_DNA"/>
</dbReference>
<keyword evidence="9 12" id="KW-1133">Transmembrane helix</keyword>
<dbReference type="Pfam" id="PF06580">
    <property type="entry name" value="His_kinase"/>
    <property type="match status" value="1"/>
</dbReference>
<evidence type="ECO:0000313" key="14">
    <source>
        <dbReference type="EMBL" id="KIL42147.1"/>
    </source>
</evidence>
<accession>A0ABR5AP61</accession>
<evidence type="ECO:0000259" key="13">
    <source>
        <dbReference type="PROSITE" id="PS50885"/>
    </source>
</evidence>
<dbReference type="InterPro" id="IPR050640">
    <property type="entry name" value="Bact_2-comp_sensor_kinase"/>
</dbReference>
<sequence length="593" mass="67208">MLPRLVSKFRNLSIVKKMAIGYFVIVFIPIISFGLILYNQNYNRILDEYAGGREKIIDQVLSNLKVNTIQIESVFELFQYNSNTVDYLSGTYRTDFDQVNNFLKYIRPLFSYIYSSNKLVDTVKIYLPKQNDMVFRPEMAGMDEFPYGDAVKSLPLGIGEWKSLAAGGQPPGINLHYFRKIGNRNYEQEIGLLDISVSSGMIAPLLRALGADGGNNLYVLNKSGQEIYRMETKPLSGEKKQALFRLAPQRDSYHSYQTVNGEKMLMESFYFDGLQMKFIVLERIDDVFRGINKNRIVLLLAVSALLLALSGLYYMIALSITRRILKLSSHMRKVGEDYFPLYRGDIVNDEVGQLTISYNKMIHRIDELVNSVHRSEMMRKEAAYQMMQAQIKPHFLYNTLESIRMIAEANDDPDAAHMSYSLGKLLRYSLSSAKSETVLLEEIENVKEYIHIQSVRLGDRLQVSFQLSARVDSFVCPRFILQPLVENSIVHGIAGVRKRCTLTIRVYEDSSHMYVDISDTGAGIEEGRLRHIQAGLKWAADAGDSLAAGGGVGLYNVNERVKMFYGKDSGIRLESVYGEGTSCTLRLCKGESA</sequence>
<evidence type="ECO:0000256" key="7">
    <source>
        <dbReference type="ARBA" id="ARBA00022777"/>
    </source>
</evidence>
<evidence type="ECO:0000256" key="10">
    <source>
        <dbReference type="ARBA" id="ARBA00023012"/>
    </source>
</evidence>
<dbReference type="SMART" id="SM00387">
    <property type="entry name" value="HATPase_c"/>
    <property type="match status" value="1"/>
</dbReference>
<keyword evidence="5 12" id="KW-0812">Transmembrane</keyword>
<dbReference type="InterPro" id="IPR036890">
    <property type="entry name" value="HATPase_C_sf"/>
</dbReference>
<evidence type="ECO:0000256" key="4">
    <source>
        <dbReference type="ARBA" id="ARBA00022679"/>
    </source>
</evidence>
<evidence type="ECO:0000256" key="3">
    <source>
        <dbReference type="ARBA" id="ARBA00022553"/>
    </source>
</evidence>
<evidence type="ECO:0000256" key="6">
    <source>
        <dbReference type="ARBA" id="ARBA00022741"/>
    </source>
</evidence>
<dbReference type="PANTHER" id="PTHR34220">
    <property type="entry name" value="SENSOR HISTIDINE KINASE YPDA"/>
    <property type="match status" value="1"/>
</dbReference>
<name>A0ABR5AP61_9BACL</name>
<reference evidence="14 15" key="1">
    <citation type="submission" date="2014-12" db="EMBL/GenBank/DDBJ databases">
        <title>Draft genome sequence of Paenibacillus kamchatkensis strain B-2647.</title>
        <authorList>
            <person name="Karlyshev A.V."/>
            <person name="Kudryashova E.B."/>
        </authorList>
    </citation>
    <scope>NUCLEOTIDE SEQUENCE [LARGE SCALE GENOMIC DNA]</scope>
    <source>
        <strain evidence="14 15">VKM B-2647</strain>
    </source>
</reference>
<dbReference type="SUPFAM" id="SSF55874">
    <property type="entry name" value="ATPase domain of HSP90 chaperone/DNA topoisomerase II/histidine kinase"/>
    <property type="match status" value="1"/>
</dbReference>
<dbReference type="Pfam" id="PF02518">
    <property type="entry name" value="HATPase_c"/>
    <property type="match status" value="1"/>
</dbReference>
<dbReference type="RefSeq" id="WP_041045495.1">
    <property type="nucleotide sequence ID" value="NZ_JXAK01000003.1"/>
</dbReference>
<dbReference type="Proteomes" id="UP000031967">
    <property type="component" value="Unassembled WGS sequence"/>
</dbReference>
<dbReference type="PANTHER" id="PTHR34220:SF11">
    <property type="entry name" value="SENSOR PROTEIN KINASE HPTS"/>
    <property type="match status" value="1"/>
</dbReference>
<dbReference type="Gene3D" id="6.10.340.10">
    <property type="match status" value="1"/>
</dbReference>
<evidence type="ECO:0000256" key="1">
    <source>
        <dbReference type="ARBA" id="ARBA00004651"/>
    </source>
</evidence>
<comment type="caution">
    <text evidence="14">The sequence shown here is derived from an EMBL/GenBank/DDBJ whole genome shotgun (WGS) entry which is preliminary data.</text>
</comment>
<keyword evidence="11 12" id="KW-0472">Membrane</keyword>
<keyword evidence="4" id="KW-0808">Transferase</keyword>
<dbReference type="InterPro" id="IPR003594">
    <property type="entry name" value="HATPase_dom"/>
</dbReference>
<keyword evidence="8" id="KW-0067">ATP-binding</keyword>
<dbReference type="InterPro" id="IPR010559">
    <property type="entry name" value="Sig_transdc_His_kin_internal"/>
</dbReference>
<keyword evidence="7" id="KW-0418">Kinase</keyword>
<comment type="subcellular location">
    <subcellularLocation>
        <location evidence="1">Cell membrane</location>
        <topology evidence="1">Multi-pass membrane protein</topology>
    </subcellularLocation>
</comment>
<dbReference type="PROSITE" id="PS50885">
    <property type="entry name" value="HAMP"/>
    <property type="match status" value="1"/>
</dbReference>
<protein>
    <recommendedName>
        <fullName evidence="13">HAMP domain-containing protein</fullName>
    </recommendedName>
</protein>